<evidence type="ECO:0000256" key="5">
    <source>
        <dbReference type="ARBA" id="ARBA00023136"/>
    </source>
</evidence>
<evidence type="ECO:0000256" key="2">
    <source>
        <dbReference type="ARBA" id="ARBA00022475"/>
    </source>
</evidence>
<evidence type="ECO:0000256" key="1">
    <source>
        <dbReference type="ARBA" id="ARBA00004651"/>
    </source>
</evidence>
<dbReference type="InterPro" id="IPR002898">
    <property type="entry name" value="MotA_ExbB_proton_chnl"/>
</dbReference>
<dbReference type="GO" id="GO:0017038">
    <property type="term" value="P:protein import"/>
    <property type="evidence" value="ECO:0007669"/>
    <property type="project" value="TreeGrafter"/>
</dbReference>
<keyword evidence="6" id="KW-0813">Transport</keyword>
<evidence type="ECO:0000256" key="7">
    <source>
        <dbReference type="SAM" id="MobiDB-lite"/>
    </source>
</evidence>
<sequence length="307" mass="32850" precursor="true">MNRPIARSQARALSAWLLAMALAATGLNAQDAAKPASDPPAPQRTGADSVGPESRGVDPKGPEKAALPGKPGVDRGSVLKLLFQANPMLWPLAACSIFTVGVALERLLALRRKRVVPPEFANRLVERLEAGKLDRERALELCRANESPASRAFASALKSWGLPGSAIRQNVSFDAAGEVIEMKRNLRLLSGMATLGPLLGLLGTVVGIIQSFDALGGRMGPSRGEALAQGISLALVATAFGLCIAIFAVVLYYFLLNRVDVLVRELDDRTRQVIDLISAESLRPGGMERRHAPLPPPDTLRQETRVF</sequence>
<feature type="region of interest" description="Disordered" evidence="7">
    <location>
        <begin position="30"/>
        <end position="71"/>
    </location>
</feature>
<protein>
    <submittedName>
        <fullName evidence="11">Colicin uptake protein TolQ</fullName>
    </submittedName>
</protein>
<dbReference type="PANTHER" id="PTHR30625:SF11">
    <property type="entry name" value="MOTA_TOLQ_EXBB PROTON CHANNEL DOMAIN-CONTAINING PROTEIN"/>
    <property type="match status" value="1"/>
</dbReference>
<evidence type="ECO:0000256" key="9">
    <source>
        <dbReference type="SAM" id="SignalP"/>
    </source>
</evidence>
<evidence type="ECO:0000256" key="6">
    <source>
        <dbReference type="RuleBase" id="RU004057"/>
    </source>
</evidence>
<dbReference type="KEGG" id="agv:OJF2_54990"/>
<feature type="transmembrane region" description="Helical" evidence="8">
    <location>
        <begin position="230"/>
        <end position="255"/>
    </location>
</feature>
<feature type="transmembrane region" description="Helical" evidence="8">
    <location>
        <begin position="88"/>
        <end position="108"/>
    </location>
</feature>
<keyword evidence="2" id="KW-1003">Cell membrane</keyword>
<dbReference type="PANTHER" id="PTHR30625">
    <property type="entry name" value="PROTEIN TOLQ"/>
    <property type="match status" value="1"/>
</dbReference>
<dbReference type="AlphaFoldDB" id="A0A5B9W9H4"/>
<dbReference type="Proteomes" id="UP000324233">
    <property type="component" value="Chromosome"/>
</dbReference>
<proteinExistence type="inferred from homology"/>
<keyword evidence="4 8" id="KW-1133">Transmembrane helix</keyword>
<feature type="transmembrane region" description="Helical" evidence="8">
    <location>
        <begin position="188"/>
        <end position="210"/>
    </location>
</feature>
<keyword evidence="6" id="KW-0653">Protein transport</keyword>
<feature type="domain" description="MotA/TolQ/ExbB proton channel" evidence="10">
    <location>
        <begin position="146"/>
        <end position="267"/>
    </location>
</feature>
<evidence type="ECO:0000256" key="8">
    <source>
        <dbReference type="SAM" id="Phobius"/>
    </source>
</evidence>
<comment type="subcellular location">
    <subcellularLocation>
        <location evidence="1">Cell membrane</location>
        <topology evidence="1">Multi-pass membrane protein</topology>
    </subcellularLocation>
    <subcellularLocation>
        <location evidence="6">Membrane</location>
        <topology evidence="6">Multi-pass membrane protein</topology>
    </subcellularLocation>
</comment>
<reference evidence="11 12" key="1">
    <citation type="submission" date="2019-08" db="EMBL/GenBank/DDBJ databases">
        <title>Deep-cultivation of Planctomycetes and their phenomic and genomic characterization uncovers novel biology.</title>
        <authorList>
            <person name="Wiegand S."/>
            <person name="Jogler M."/>
            <person name="Boedeker C."/>
            <person name="Pinto D."/>
            <person name="Vollmers J."/>
            <person name="Rivas-Marin E."/>
            <person name="Kohn T."/>
            <person name="Peeters S.H."/>
            <person name="Heuer A."/>
            <person name="Rast P."/>
            <person name="Oberbeckmann S."/>
            <person name="Bunk B."/>
            <person name="Jeske O."/>
            <person name="Meyerdierks A."/>
            <person name="Storesund J.E."/>
            <person name="Kallscheuer N."/>
            <person name="Luecker S."/>
            <person name="Lage O.M."/>
            <person name="Pohl T."/>
            <person name="Merkel B.J."/>
            <person name="Hornburger P."/>
            <person name="Mueller R.-W."/>
            <person name="Bruemmer F."/>
            <person name="Labrenz M."/>
            <person name="Spormann A.M."/>
            <person name="Op den Camp H."/>
            <person name="Overmann J."/>
            <person name="Amann R."/>
            <person name="Jetten M.S.M."/>
            <person name="Mascher T."/>
            <person name="Medema M.H."/>
            <person name="Devos D.P."/>
            <person name="Kaster A.-K."/>
            <person name="Ovreas L."/>
            <person name="Rohde M."/>
            <person name="Galperin M.Y."/>
            <person name="Jogler C."/>
        </authorList>
    </citation>
    <scope>NUCLEOTIDE SEQUENCE [LARGE SCALE GENOMIC DNA]</scope>
    <source>
        <strain evidence="11 12">OJF2</strain>
    </source>
</reference>
<keyword evidence="12" id="KW-1185">Reference proteome</keyword>
<evidence type="ECO:0000256" key="4">
    <source>
        <dbReference type="ARBA" id="ARBA00022989"/>
    </source>
</evidence>
<feature type="chain" id="PRO_5022864712" evidence="9">
    <location>
        <begin position="30"/>
        <end position="307"/>
    </location>
</feature>
<feature type="region of interest" description="Disordered" evidence="7">
    <location>
        <begin position="286"/>
        <end position="307"/>
    </location>
</feature>
<keyword evidence="5 8" id="KW-0472">Membrane</keyword>
<name>A0A5B9W9H4_9BACT</name>
<dbReference type="EMBL" id="CP042997">
    <property type="protein sequence ID" value="QEH36914.1"/>
    <property type="molecule type" value="Genomic_DNA"/>
</dbReference>
<dbReference type="GO" id="GO:0005886">
    <property type="term" value="C:plasma membrane"/>
    <property type="evidence" value="ECO:0007669"/>
    <property type="project" value="UniProtKB-SubCell"/>
</dbReference>
<evidence type="ECO:0000313" key="11">
    <source>
        <dbReference type="EMBL" id="QEH36914.1"/>
    </source>
</evidence>
<evidence type="ECO:0000259" key="10">
    <source>
        <dbReference type="Pfam" id="PF01618"/>
    </source>
</evidence>
<evidence type="ECO:0000313" key="12">
    <source>
        <dbReference type="Proteomes" id="UP000324233"/>
    </source>
</evidence>
<organism evidence="11 12">
    <name type="scientific">Aquisphaera giovannonii</name>
    <dbReference type="NCBI Taxonomy" id="406548"/>
    <lineage>
        <taxon>Bacteria</taxon>
        <taxon>Pseudomonadati</taxon>
        <taxon>Planctomycetota</taxon>
        <taxon>Planctomycetia</taxon>
        <taxon>Isosphaerales</taxon>
        <taxon>Isosphaeraceae</taxon>
        <taxon>Aquisphaera</taxon>
    </lineage>
</organism>
<gene>
    <name evidence="11" type="ORF">OJF2_54990</name>
</gene>
<accession>A0A5B9W9H4</accession>
<evidence type="ECO:0000256" key="3">
    <source>
        <dbReference type="ARBA" id="ARBA00022692"/>
    </source>
</evidence>
<dbReference type="InterPro" id="IPR050790">
    <property type="entry name" value="ExbB/TolQ_transport"/>
</dbReference>
<keyword evidence="3 8" id="KW-0812">Transmembrane</keyword>
<feature type="signal peptide" evidence="9">
    <location>
        <begin position="1"/>
        <end position="29"/>
    </location>
</feature>
<keyword evidence="9" id="KW-0732">Signal</keyword>
<comment type="similarity">
    <text evidence="6">Belongs to the exbB/tolQ family.</text>
</comment>
<dbReference type="Pfam" id="PF01618">
    <property type="entry name" value="MotA_ExbB"/>
    <property type="match status" value="1"/>
</dbReference>
<dbReference type="RefSeq" id="WP_246196171.1">
    <property type="nucleotide sequence ID" value="NZ_CP042997.1"/>
</dbReference>